<accession>A0A090LIY0</accession>
<dbReference type="Gene3D" id="2.60.450.20">
    <property type="match status" value="1"/>
</dbReference>
<sequence>MENNENHTPKTCGPRPFLKKGEGVTGKYKVNYSQIGKAVATSTPKSTLYFEENQENRNHDTLEFEKEEEKVREKVDNEIERDEEKLKDYDALNFEISDLPIKDTLKSVDEFISQKKDLPRVYTPSNITNNSSASTMGYIKNRYAHLLDNGSPTVTTNSSNSFSMSGNRKYLGVVMEEEITPKINKNSIVDNLANQLRDLIVHIDYASLQLRSRQDLYETMRQQKFEAQVLELDKQMDSFQHEKIGLLEKQTKYQKLVQKQREQIETLTKDKDGLQNLADKYKDIVSTKDTRIANLRSKITQLENSLKEKENLIKENEKKQARRSLPLSLKNNIKSNSPTMDLLQRSSVVSDIKDIVRTELLNQQKQHNISDTVKNVRWKSPIVDCGENIPNNGVLMKLVNFEVDSLGNCKSTYSDNKYTTEYVVKNCECEHYEYSNGDRRWEHSTGKFHMYYYGDEGVTSLILTDEWKLLYHSSSGQIDLYKSDGQVILIQSFGDRVEFSRSDNAAIIYMGKENKYIVTPTTITPVADSVQESHYADGSYIARRSDNSVEFVSPVFALRRDPTGNAKLSIVLLDIQISLIIHDVVCIKHVKKTSYGTTKTVCCLWGKNRHLVC</sequence>
<dbReference type="WBParaSite" id="SRAE_2000213300.1">
    <property type="protein sequence ID" value="SRAE_2000213300.1"/>
    <property type="gene ID" value="WBGene00262341"/>
</dbReference>
<evidence type="ECO:0000313" key="2">
    <source>
        <dbReference type="EMBL" id="CEF67470.1"/>
    </source>
</evidence>
<dbReference type="AlphaFoldDB" id="A0A090LIY0"/>
<proteinExistence type="predicted"/>
<dbReference type="RefSeq" id="XP_024506670.1">
    <property type="nucleotide sequence ID" value="XM_024653167.1"/>
</dbReference>
<evidence type="ECO:0000313" key="3">
    <source>
        <dbReference type="Proteomes" id="UP000035682"/>
    </source>
</evidence>
<dbReference type="OrthoDB" id="5857768at2759"/>
<dbReference type="CTD" id="36379835"/>
<dbReference type="EMBL" id="LN609529">
    <property type="protein sequence ID" value="CEF67470.1"/>
    <property type="molecule type" value="Genomic_DNA"/>
</dbReference>
<evidence type="ECO:0000313" key="4">
    <source>
        <dbReference type="WBParaSite" id="SRAE_2000213300.1"/>
    </source>
</evidence>
<dbReference type="InterPro" id="IPR047002">
    <property type="entry name" value="Tcp10_C_sf"/>
</dbReference>
<dbReference type="Proteomes" id="UP000035682">
    <property type="component" value="Unplaced"/>
</dbReference>
<feature type="coiled-coil region" evidence="1">
    <location>
        <begin position="222"/>
        <end position="322"/>
    </location>
</feature>
<dbReference type="GeneID" id="36379835"/>
<dbReference type="WormBase" id="SRAE_2000213300">
    <property type="protein sequence ID" value="SRP12201"/>
    <property type="gene ID" value="WBGene00262341"/>
</dbReference>
<organism evidence="2">
    <name type="scientific">Strongyloides ratti</name>
    <name type="common">Parasitic roundworm</name>
    <dbReference type="NCBI Taxonomy" id="34506"/>
    <lineage>
        <taxon>Eukaryota</taxon>
        <taxon>Metazoa</taxon>
        <taxon>Ecdysozoa</taxon>
        <taxon>Nematoda</taxon>
        <taxon>Chromadorea</taxon>
        <taxon>Rhabditida</taxon>
        <taxon>Tylenchina</taxon>
        <taxon>Panagrolaimomorpha</taxon>
        <taxon>Strongyloidoidea</taxon>
        <taxon>Strongyloididae</taxon>
        <taxon>Strongyloides</taxon>
    </lineage>
</organism>
<keyword evidence="3" id="KW-1185">Reference proteome</keyword>
<reference evidence="2 3" key="1">
    <citation type="submission" date="2014-09" db="EMBL/GenBank/DDBJ databases">
        <authorList>
            <person name="Martin A.A."/>
        </authorList>
    </citation>
    <scope>NUCLEOTIDE SEQUENCE</scope>
    <source>
        <strain evidence="3">ED321</strain>
        <strain evidence="2">ED321 Heterogonic</strain>
    </source>
</reference>
<keyword evidence="1" id="KW-0175">Coiled coil</keyword>
<protein>
    <submittedName>
        <fullName evidence="2 4">Uncharacterized protein</fullName>
    </submittedName>
</protein>
<reference evidence="4" key="2">
    <citation type="submission" date="2020-12" db="UniProtKB">
        <authorList>
            <consortium name="WormBaseParasite"/>
        </authorList>
    </citation>
    <scope>IDENTIFICATION</scope>
</reference>
<name>A0A090LIY0_STRRB</name>
<evidence type="ECO:0000256" key="1">
    <source>
        <dbReference type="SAM" id="Coils"/>
    </source>
</evidence>
<evidence type="ECO:0000313" key="5">
    <source>
        <dbReference type="WormBase" id="SRAE_2000213300"/>
    </source>
</evidence>
<dbReference type="STRING" id="34506.A0A090LIY0"/>
<gene>
    <name evidence="2 4 5" type="ORF">SRAE_2000213300</name>
</gene>
<feature type="coiled-coil region" evidence="1">
    <location>
        <begin position="65"/>
        <end position="92"/>
    </location>
</feature>